<keyword evidence="6" id="KW-0479">Metal-binding</keyword>
<keyword evidence="4 7" id="KW-1133">Transmembrane helix</keyword>
<feature type="transmembrane region" description="Helical" evidence="7">
    <location>
        <begin position="50"/>
        <end position="70"/>
    </location>
</feature>
<organism>
    <name type="scientific">Branchiostoma floridae</name>
    <name type="common">Florida lancelet</name>
    <name type="synonym">Amphioxus</name>
    <dbReference type="NCBI Taxonomy" id="7739"/>
    <lineage>
        <taxon>Eukaryota</taxon>
        <taxon>Metazoa</taxon>
        <taxon>Chordata</taxon>
        <taxon>Cephalochordata</taxon>
        <taxon>Leptocardii</taxon>
        <taxon>Amphioxiformes</taxon>
        <taxon>Branchiostomatidae</taxon>
        <taxon>Branchiostoma</taxon>
    </lineage>
</organism>
<evidence type="ECO:0000313" key="8">
    <source>
        <dbReference type="EMBL" id="EEN66406.1"/>
    </source>
</evidence>
<dbReference type="PANTHER" id="PTHR20855:SF15">
    <property type="entry name" value="PROGESTIN AND ADIPOQ RECEPTOR FAMILY MEMBER 3"/>
    <property type="match status" value="1"/>
</dbReference>
<feature type="transmembrane region" description="Helical" evidence="7">
    <location>
        <begin position="82"/>
        <end position="102"/>
    </location>
</feature>
<feature type="transmembrane region" description="Helical" evidence="7">
    <location>
        <begin position="122"/>
        <end position="141"/>
    </location>
</feature>
<keyword evidence="5 7" id="KW-0472">Membrane</keyword>
<name>C3Y040_BRAFL</name>
<accession>C3Y040</accession>
<evidence type="ECO:0000256" key="4">
    <source>
        <dbReference type="ARBA" id="ARBA00022989"/>
    </source>
</evidence>
<dbReference type="eggNOG" id="KOG0748">
    <property type="taxonomic scope" value="Eukaryota"/>
</dbReference>
<comment type="similarity">
    <text evidence="2">Belongs to the ADIPOR family.</text>
</comment>
<protein>
    <submittedName>
        <fullName evidence="8">Uncharacterized protein</fullName>
    </submittedName>
</protein>
<evidence type="ECO:0000256" key="2">
    <source>
        <dbReference type="ARBA" id="ARBA00007018"/>
    </source>
</evidence>
<dbReference type="InterPro" id="IPR004254">
    <property type="entry name" value="AdipoR/HlyIII-related"/>
</dbReference>
<dbReference type="EMBL" id="GG666477">
    <property type="protein sequence ID" value="EEN66406.1"/>
    <property type="molecule type" value="Genomic_DNA"/>
</dbReference>
<dbReference type="PANTHER" id="PTHR20855">
    <property type="entry name" value="ADIPOR/PROGESTIN RECEPTOR-RELATED"/>
    <property type="match status" value="1"/>
</dbReference>
<feature type="transmembrane region" description="Helical" evidence="7">
    <location>
        <begin position="245"/>
        <end position="267"/>
    </location>
</feature>
<reference evidence="8" key="1">
    <citation type="journal article" date="2008" name="Nature">
        <title>The amphioxus genome and the evolution of the chordate karyotype.</title>
        <authorList>
            <consortium name="US DOE Joint Genome Institute (JGI-PGF)"/>
            <person name="Putnam N.H."/>
            <person name="Butts T."/>
            <person name="Ferrier D.E.K."/>
            <person name="Furlong R.F."/>
            <person name="Hellsten U."/>
            <person name="Kawashima T."/>
            <person name="Robinson-Rechavi M."/>
            <person name="Shoguchi E."/>
            <person name="Terry A."/>
            <person name="Yu J.-K."/>
            <person name="Benito-Gutierrez E.L."/>
            <person name="Dubchak I."/>
            <person name="Garcia-Fernandez J."/>
            <person name="Gibson-Brown J.J."/>
            <person name="Grigoriev I.V."/>
            <person name="Horton A.C."/>
            <person name="de Jong P.J."/>
            <person name="Jurka J."/>
            <person name="Kapitonov V.V."/>
            <person name="Kohara Y."/>
            <person name="Kuroki Y."/>
            <person name="Lindquist E."/>
            <person name="Lucas S."/>
            <person name="Osoegawa K."/>
            <person name="Pennacchio L.A."/>
            <person name="Salamov A.A."/>
            <person name="Satou Y."/>
            <person name="Sauka-Spengler T."/>
            <person name="Schmutz J."/>
            <person name="Shin-I T."/>
            <person name="Toyoda A."/>
            <person name="Bronner-Fraser M."/>
            <person name="Fujiyama A."/>
            <person name="Holland L.Z."/>
            <person name="Holland P.W.H."/>
            <person name="Satoh N."/>
            <person name="Rokhsar D.S."/>
        </authorList>
    </citation>
    <scope>NUCLEOTIDE SEQUENCE [LARGE SCALE GENOMIC DNA]</scope>
    <source>
        <strain evidence="8">S238N-H82</strain>
        <tissue evidence="8">Testes</tissue>
    </source>
</reference>
<feature type="binding site" evidence="6">
    <location>
        <position position="247"/>
    </location>
    <ligand>
        <name>Zn(2+)</name>
        <dbReference type="ChEBI" id="CHEBI:29105"/>
    </ligand>
</feature>
<feature type="binding site" evidence="6">
    <location>
        <position position="243"/>
    </location>
    <ligand>
        <name>Zn(2+)</name>
        <dbReference type="ChEBI" id="CHEBI:29105"/>
    </ligand>
</feature>
<keyword evidence="6" id="KW-0862">Zinc</keyword>
<dbReference type="InParanoid" id="C3Y040"/>
<feature type="non-terminal residue" evidence="8">
    <location>
        <position position="1"/>
    </location>
</feature>
<evidence type="ECO:0000256" key="1">
    <source>
        <dbReference type="ARBA" id="ARBA00004141"/>
    </source>
</evidence>
<evidence type="ECO:0000256" key="6">
    <source>
        <dbReference type="PIRSR" id="PIRSR604254-1"/>
    </source>
</evidence>
<feature type="transmembrane region" description="Helical" evidence="7">
    <location>
        <begin position="153"/>
        <end position="172"/>
    </location>
</feature>
<keyword evidence="3 7" id="KW-0812">Transmembrane</keyword>
<comment type="subcellular location">
    <subcellularLocation>
        <location evidence="1">Membrane</location>
        <topology evidence="1">Multi-pass membrane protein</topology>
    </subcellularLocation>
</comment>
<feature type="transmembrane region" description="Helical" evidence="7">
    <location>
        <begin position="200"/>
        <end position="224"/>
    </location>
</feature>
<evidence type="ECO:0000256" key="3">
    <source>
        <dbReference type="ARBA" id="ARBA00022692"/>
    </source>
</evidence>
<evidence type="ECO:0000256" key="5">
    <source>
        <dbReference type="ARBA" id="ARBA00023136"/>
    </source>
</evidence>
<dbReference type="GO" id="GO:0046872">
    <property type="term" value="F:metal ion binding"/>
    <property type="evidence" value="ECO:0007669"/>
    <property type="project" value="UniProtKB-KW"/>
</dbReference>
<dbReference type="GO" id="GO:0016020">
    <property type="term" value="C:membrane"/>
    <property type="evidence" value="ECO:0007669"/>
    <property type="project" value="UniProtKB-SubCell"/>
</dbReference>
<gene>
    <name evidence="8" type="ORF">BRAFLDRAFT_209279</name>
</gene>
<feature type="binding site" evidence="6">
    <location>
        <position position="103"/>
    </location>
    <ligand>
        <name>Zn(2+)</name>
        <dbReference type="ChEBI" id="CHEBI:29105"/>
    </ligand>
</feature>
<sequence length="273" mass="32029">RLQLYTYGQLPRWYQQIMEPPYITAGYRNNLSYRQCLRSIFQIHNETGNIWTSLLPAIVFLLLAYYDITVSLPGAHGNGTDYVVIVLFHLCFQIGAYASTYFHTFHAQGCRQKYEECLAVDLWGLAVSSASAALQYVAYAFCCSWVGMFSWQAFYCVSIGGLITWYSVIWLHPKMLAIDKWHMIRGDMLHFLVLHIDDCYFTQTFVLLAVPNCAILLVGILVYVMKIPERWWPGRFNIWGHSHQWWHLLLIVKFLFWRRTILTFMQLKLHTLC</sequence>
<dbReference type="AlphaFoldDB" id="C3Y040"/>
<proteinExistence type="inferred from homology"/>
<evidence type="ECO:0000256" key="7">
    <source>
        <dbReference type="SAM" id="Phobius"/>
    </source>
</evidence>
<dbReference type="Pfam" id="PF03006">
    <property type="entry name" value="HlyIII"/>
    <property type="match status" value="1"/>
</dbReference>